<evidence type="ECO:0000259" key="5">
    <source>
        <dbReference type="PROSITE" id="PS50089"/>
    </source>
</evidence>
<evidence type="ECO:0000256" key="4">
    <source>
        <dbReference type="SAM" id="MobiDB-lite"/>
    </source>
</evidence>
<keyword evidence="2" id="KW-0479">Metal-binding</keyword>
<feature type="coiled-coil region" evidence="3">
    <location>
        <begin position="243"/>
        <end position="270"/>
    </location>
</feature>
<dbReference type="PANTHER" id="PTHR43215">
    <property type="entry name" value="RADIAL SPOKE HEAD 1 HOMOLOG"/>
    <property type="match status" value="1"/>
</dbReference>
<feature type="domain" description="RING-type" evidence="5">
    <location>
        <begin position="509"/>
        <end position="544"/>
    </location>
</feature>
<dbReference type="Pfam" id="PF13920">
    <property type="entry name" value="zf-C3HC4_3"/>
    <property type="match status" value="1"/>
</dbReference>
<dbReference type="InterPro" id="IPR001841">
    <property type="entry name" value="Znf_RING"/>
</dbReference>
<dbReference type="SUPFAM" id="SSF57850">
    <property type="entry name" value="RING/U-box"/>
    <property type="match status" value="1"/>
</dbReference>
<evidence type="ECO:0000256" key="3">
    <source>
        <dbReference type="SAM" id="Coils"/>
    </source>
</evidence>
<dbReference type="PROSITE" id="PS50089">
    <property type="entry name" value="ZF_RING_2"/>
    <property type="match status" value="1"/>
</dbReference>
<accession>A0A2P6NWN0</accession>
<evidence type="ECO:0000313" key="6">
    <source>
        <dbReference type="EMBL" id="PRP88336.1"/>
    </source>
</evidence>
<dbReference type="GO" id="GO:0008270">
    <property type="term" value="F:zinc ion binding"/>
    <property type="evidence" value="ECO:0007669"/>
    <property type="project" value="UniProtKB-KW"/>
</dbReference>
<evidence type="ECO:0000256" key="1">
    <source>
        <dbReference type="ARBA" id="ARBA00022737"/>
    </source>
</evidence>
<name>A0A2P6NWN0_9EUKA</name>
<dbReference type="Proteomes" id="UP000241769">
    <property type="component" value="Unassembled WGS sequence"/>
</dbReference>
<dbReference type="SMART" id="SM00698">
    <property type="entry name" value="MORN"/>
    <property type="match status" value="3"/>
</dbReference>
<sequence length="559" mass="66625">MSNNDKSDRMKEESDSINKELMQAIFSIERTTTESFDHVTRFKKIFEQAMMEFGEEEDDFVVNSVDHLDRVEFQELENRILFKANDIELTNSSPDTRPKKEQANERGEKVQEKKEKEKEKESTESEEKVKDGVESEIEGGRVLVRTFDDGSHYAGEIVEGLPHGIGVMFLPDGHKYEGNWEEGLRHGRGCLTYPEDSRYDGQWYHGHRVGAGNYFLSLEGHLQLVPISDFSREEMTTTLCELIVDLHLAKKEAESQADKLRMEATLYNETNEMLQMQIGEEKERRKENEKTILDRFMSDCKNEELNATEEIIQLQGIQEEQTKKIKELEKMIQESKQKSKKEMEERVKKVEEEWRSKMMRNDKKWESLQKQIGEEQMMRKKSKEETKEMKNMLEAEKKENTETSRQLSKALIEMESLYHKLRDMEVQLNEREEQVKREKKKNGEMRAEMEQREEMYRYRLDVSEREEEMEEGEMEEMEREWERRLERIRRRRMERMKRRIEAAEDALRCKYCMSRRANLLLHPCGHLSMCEHCNKSVQRCPLCTHKIQKVTVVKMSEIE</sequence>
<feature type="compositionally biased region" description="Basic and acidic residues" evidence="4">
    <location>
        <begin position="96"/>
        <end position="133"/>
    </location>
</feature>
<keyword evidence="7" id="KW-1185">Reference proteome</keyword>
<keyword evidence="1" id="KW-0677">Repeat</keyword>
<organism evidence="6 7">
    <name type="scientific">Planoprotostelium fungivorum</name>
    <dbReference type="NCBI Taxonomy" id="1890364"/>
    <lineage>
        <taxon>Eukaryota</taxon>
        <taxon>Amoebozoa</taxon>
        <taxon>Evosea</taxon>
        <taxon>Variosea</taxon>
        <taxon>Cavosteliida</taxon>
        <taxon>Cavosteliaceae</taxon>
        <taxon>Planoprotostelium</taxon>
    </lineage>
</organism>
<dbReference type="Gene3D" id="3.30.40.10">
    <property type="entry name" value="Zinc/RING finger domain, C3HC4 (zinc finger)"/>
    <property type="match status" value="1"/>
</dbReference>
<dbReference type="Gene3D" id="2.20.110.10">
    <property type="entry name" value="Histone H3 K4-specific methyltransferase SET7/9 N-terminal domain"/>
    <property type="match status" value="2"/>
</dbReference>
<dbReference type="SUPFAM" id="SSF82185">
    <property type="entry name" value="Histone H3 K4-specific methyltransferase SET7/9 N-terminal domain"/>
    <property type="match status" value="1"/>
</dbReference>
<evidence type="ECO:0000256" key="2">
    <source>
        <dbReference type="PROSITE-ProRule" id="PRU00175"/>
    </source>
</evidence>
<dbReference type="InterPro" id="IPR003409">
    <property type="entry name" value="MORN"/>
</dbReference>
<dbReference type="AlphaFoldDB" id="A0A2P6NWN0"/>
<dbReference type="EMBL" id="MDYQ01000011">
    <property type="protein sequence ID" value="PRP88336.1"/>
    <property type="molecule type" value="Genomic_DNA"/>
</dbReference>
<reference evidence="6 7" key="1">
    <citation type="journal article" date="2018" name="Genome Biol. Evol.">
        <title>Multiple Roots of Fruiting Body Formation in Amoebozoa.</title>
        <authorList>
            <person name="Hillmann F."/>
            <person name="Forbes G."/>
            <person name="Novohradska S."/>
            <person name="Ferling I."/>
            <person name="Riege K."/>
            <person name="Groth M."/>
            <person name="Westermann M."/>
            <person name="Marz M."/>
            <person name="Spaller T."/>
            <person name="Winckler T."/>
            <person name="Schaap P."/>
            <person name="Glockner G."/>
        </authorList>
    </citation>
    <scope>NUCLEOTIDE SEQUENCE [LARGE SCALE GENOMIC DNA]</scope>
    <source>
        <strain evidence="6 7">Jena</strain>
    </source>
</reference>
<evidence type="ECO:0000313" key="7">
    <source>
        <dbReference type="Proteomes" id="UP000241769"/>
    </source>
</evidence>
<keyword evidence="3" id="KW-0175">Coiled coil</keyword>
<proteinExistence type="predicted"/>
<keyword evidence="2" id="KW-0862">Zinc</keyword>
<dbReference type="InParanoid" id="A0A2P6NWN0"/>
<feature type="coiled-coil region" evidence="3">
    <location>
        <begin position="379"/>
        <end position="491"/>
    </location>
</feature>
<dbReference type="OrthoDB" id="406044at2759"/>
<feature type="coiled-coil region" evidence="3">
    <location>
        <begin position="311"/>
        <end position="353"/>
    </location>
</feature>
<feature type="region of interest" description="Disordered" evidence="4">
    <location>
        <begin position="89"/>
        <end position="134"/>
    </location>
</feature>
<gene>
    <name evidence="6" type="ORF">PROFUN_03250</name>
</gene>
<dbReference type="InterPro" id="IPR013083">
    <property type="entry name" value="Znf_RING/FYVE/PHD"/>
</dbReference>
<dbReference type="Pfam" id="PF02493">
    <property type="entry name" value="MORN"/>
    <property type="match status" value="2"/>
</dbReference>
<dbReference type="PANTHER" id="PTHR43215:SF14">
    <property type="entry name" value="RADIAL SPOKE HEAD 1 HOMOLOG"/>
    <property type="match status" value="1"/>
</dbReference>
<protein>
    <submittedName>
        <fullName evidence="6">Trichohyalin</fullName>
    </submittedName>
</protein>
<keyword evidence="2" id="KW-0863">Zinc-finger</keyword>
<comment type="caution">
    <text evidence="6">The sequence shown here is derived from an EMBL/GenBank/DDBJ whole genome shotgun (WGS) entry which is preliminary data.</text>
</comment>